<dbReference type="InterPro" id="IPR036163">
    <property type="entry name" value="HMA_dom_sf"/>
</dbReference>
<dbReference type="EMBL" id="JAKTMA010000033">
    <property type="protein sequence ID" value="MCR0234428.1"/>
    <property type="molecule type" value="Genomic_DNA"/>
</dbReference>
<evidence type="ECO:0000313" key="1">
    <source>
        <dbReference type="EMBL" id="MCR0234428.1"/>
    </source>
</evidence>
<dbReference type="Proteomes" id="UP001203972">
    <property type="component" value="Unassembled WGS sequence"/>
</dbReference>
<protein>
    <recommendedName>
        <fullName evidence="3">HMA domain-containing protein</fullName>
    </recommendedName>
</protein>
<dbReference type="GO" id="GO:0046872">
    <property type="term" value="F:metal ion binding"/>
    <property type="evidence" value="ECO:0007669"/>
    <property type="project" value="InterPro"/>
</dbReference>
<evidence type="ECO:0000313" key="2">
    <source>
        <dbReference type="Proteomes" id="UP001203972"/>
    </source>
</evidence>
<dbReference type="SUPFAM" id="SSF55008">
    <property type="entry name" value="HMA, heavy metal-associated domain"/>
    <property type="match status" value="1"/>
</dbReference>
<organism evidence="1 2">
    <name type="scientific">Clostridium innocuum</name>
    <dbReference type="NCBI Taxonomy" id="1522"/>
    <lineage>
        <taxon>Bacteria</taxon>
        <taxon>Bacillati</taxon>
        <taxon>Bacillota</taxon>
        <taxon>Clostridia</taxon>
        <taxon>Eubacteriales</taxon>
        <taxon>Clostridiaceae</taxon>
        <taxon>Clostridium</taxon>
    </lineage>
</organism>
<sequence length="66" mass="7551">MIRLKNIILVKYLDDDTKARRIETALAETRVDFQVNLEKQCVIVEGNSDMVAVARKVINDLGFMII</sequence>
<dbReference type="AlphaFoldDB" id="A0AAP2XXZ5"/>
<accession>A0AAP2XXZ5</accession>
<evidence type="ECO:0008006" key="3">
    <source>
        <dbReference type="Google" id="ProtNLM"/>
    </source>
</evidence>
<gene>
    <name evidence="1" type="ORF">MKC95_16790</name>
</gene>
<reference evidence="1" key="1">
    <citation type="journal article" date="2022" name="Clin. Infect. Dis.">
        <title>Association between Clostridium innocuum and antibiotic-associated diarrhea in adults and children: A cross-sectional study and comparative genomics analysis.</title>
        <authorList>
            <person name="Cherny K.E."/>
            <person name="Muscat E.B."/>
            <person name="Balaji A."/>
            <person name="Mukherjee J."/>
            <person name="Ozer E.A."/>
            <person name="Angarone M.P."/>
            <person name="Hauser A.R."/>
            <person name="Sichel J.S."/>
            <person name="Amponsah E."/>
            <person name="Kociolek L.K."/>
        </authorList>
    </citation>
    <scope>NUCLEOTIDE SEQUENCE</scope>
    <source>
        <strain evidence="1">NU1-AC-029v</strain>
    </source>
</reference>
<dbReference type="RefSeq" id="WP_227761467.1">
    <property type="nucleotide sequence ID" value="NZ_CABHIW010000006.1"/>
</dbReference>
<comment type="caution">
    <text evidence="1">The sequence shown here is derived from an EMBL/GenBank/DDBJ whole genome shotgun (WGS) entry which is preliminary data.</text>
</comment>
<name>A0AAP2XXZ5_CLOIN</name>
<proteinExistence type="predicted"/>